<organism evidence="2 3">
    <name type="scientific">Funneliformis caledonium</name>
    <dbReference type="NCBI Taxonomy" id="1117310"/>
    <lineage>
        <taxon>Eukaryota</taxon>
        <taxon>Fungi</taxon>
        <taxon>Fungi incertae sedis</taxon>
        <taxon>Mucoromycota</taxon>
        <taxon>Glomeromycotina</taxon>
        <taxon>Glomeromycetes</taxon>
        <taxon>Glomerales</taxon>
        <taxon>Glomeraceae</taxon>
        <taxon>Funneliformis</taxon>
    </lineage>
</organism>
<feature type="non-terminal residue" evidence="2">
    <location>
        <position position="1"/>
    </location>
</feature>
<keyword evidence="3" id="KW-1185">Reference proteome</keyword>
<dbReference type="Proteomes" id="UP000789570">
    <property type="component" value="Unassembled WGS sequence"/>
</dbReference>
<dbReference type="AlphaFoldDB" id="A0A9N9IQH1"/>
<feature type="region of interest" description="Disordered" evidence="1">
    <location>
        <begin position="26"/>
        <end position="47"/>
    </location>
</feature>
<name>A0A9N9IQH1_9GLOM</name>
<evidence type="ECO:0000313" key="3">
    <source>
        <dbReference type="Proteomes" id="UP000789570"/>
    </source>
</evidence>
<reference evidence="2" key="1">
    <citation type="submission" date="2021-06" db="EMBL/GenBank/DDBJ databases">
        <authorList>
            <person name="Kallberg Y."/>
            <person name="Tangrot J."/>
            <person name="Rosling A."/>
        </authorList>
    </citation>
    <scope>NUCLEOTIDE SEQUENCE</scope>
    <source>
        <strain evidence="2">UK204</strain>
    </source>
</reference>
<proteinExistence type="predicted"/>
<feature type="non-terminal residue" evidence="2">
    <location>
        <position position="47"/>
    </location>
</feature>
<protein>
    <submittedName>
        <fullName evidence="2">5104_t:CDS:1</fullName>
    </submittedName>
</protein>
<evidence type="ECO:0000256" key="1">
    <source>
        <dbReference type="SAM" id="MobiDB-lite"/>
    </source>
</evidence>
<accession>A0A9N9IQH1</accession>
<evidence type="ECO:0000313" key="2">
    <source>
        <dbReference type="EMBL" id="CAG8747116.1"/>
    </source>
</evidence>
<sequence length="47" mass="5648">DNTEDNSIFDFMKVLNKNDRNIDIKEERKSKGEDNESNSECKYYENK</sequence>
<gene>
    <name evidence="2" type="ORF">FCALED_LOCUS16038</name>
</gene>
<comment type="caution">
    <text evidence="2">The sequence shown here is derived from an EMBL/GenBank/DDBJ whole genome shotgun (WGS) entry which is preliminary data.</text>
</comment>
<dbReference type="EMBL" id="CAJVPQ010016961">
    <property type="protein sequence ID" value="CAG8747116.1"/>
    <property type="molecule type" value="Genomic_DNA"/>
</dbReference>